<protein>
    <recommendedName>
        <fullName evidence="2">HNH nuclease domain-containing protein</fullName>
    </recommendedName>
</protein>
<dbReference type="Proteomes" id="UP000465304">
    <property type="component" value="Unassembled WGS sequence"/>
</dbReference>
<comment type="caution">
    <text evidence="3">The sequence shown here is derived from an EMBL/GenBank/DDBJ whole genome shotgun (WGS) entry which is preliminary data.</text>
</comment>
<proteinExistence type="predicted"/>
<evidence type="ECO:0000313" key="3">
    <source>
        <dbReference type="EMBL" id="GFH01596.1"/>
    </source>
</evidence>
<feature type="region of interest" description="Disordered" evidence="1">
    <location>
        <begin position="280"/>
        <end position="318"/>
    </location>
</feature>
<evidence type="ECO:0000259" key="2">
    <source>
        <dbReference type="SMART" id="SM00507"/>
    </source>
</evidence>
<dbReference type="RefSeq" id="WP_163888362.1">
    <property type="nucleotide sequence ID" value="NZ_BLLB01000002.1"/>
</dbReference>
<feature type="region of interest" description="Disordered" evidence="1">
    <location>
        <begin position="465"/>
        <end position="513"/>
    </location>
</feature>
<reference evidence="3 4" key="1">
    <citation type="journal article" date="2019" name="Emerg. Microbes Infect.">
        <title>Comprehensive subspecies identification of 175 nontuberculous mycobacteria species based on 7547 genomic profiles.</title>
        <authorList>
            <person name="Matsumoto Y."/>
            <person name="Kinjo T."/>
            <person name="Motooka D."/>
            <person name="Nabeya D."/>
            <person name="Jung N."/>
            <person name="Uechi K."/>
            <person name="Horii T."/>
            <person name="Iida T."/>
            <person name="Fujita J."/>
            <person name="Nakamura S."/>
        </authorList>
    </citation>
    <scope>NUCLEOTIDE SEQUENCE [LARGE SCALE GENOMIC DNA]</scope>
    <source>
        <strain evidence="3 4">JCM 30996</strain>
    </source>
</reference>
<dbReference type="Pfam" id="PF02720">
    <property type="entry name" value="DUF222"/>
    <property type="match status" value="1"/>
</dbReference>
<evidence type="ECO:0000313" key="4">
    <source>
        <dbReference type="Proteomes" id="UP000465304"/>
    </source>
</evidence>
<keyword evidence="4" id="KW-1185">Reference proteome</keyword>
<dbReference type="AlphaFoldDB" id="A0A7I9ZLC5"/>
<feature type="compositionally biased region" description="Pro residues" evidence="1">
    <location>
        <begin position="296"/>
        <end position="305"/>
    </location>
</feature>
<dbReference type="CDD" id="cd00085">
    <property type="entry name" value="HNHc"/>
    <property type="match status" value="1"/>
</dbReference>
<evidence type="ECO:0000256" key="1">
    <source>
        <dbReference type="SAM" id="MobiDB-lite"/>
    </source>
</evidence>
<feature type="compositionally biased region" description="Low complexity" evidence="1">
    <location>
        <begin position="472"/>
        <end position="482"/>
    </location>
</feature>
<name>A0A7I9ZLC5_9MYCO</name>
<organism evidence="3 4">
    <name type="scientific">Mycolicibacterium hippocampi</name>
    <dbReference type="NCBI Taxonomy" id="659824"/>
    <lineage>
        <taxon>Bacteria</taxon>
        <taxon>Bacillati</taxon>
        <taxon>Actinomycetota</taxon>
        <taxon>Actinomycetes</taxon>
        <taxon>Mycobacteriales</taxon>
        <taxon>Mycobacteriaceae</taxon>
        <taxon>Mycolicibacterium</taxon>
    </lineage>
</organism>
<sequence>MFDSMFDHVDDDALVGEIEQLAREEAKVAARRLAAIAELVHRSVGEDDERARWAVDPWSHTAARLAAALGVGQRRASGQMRIAMALRDRLPAVAALFGQGLIGARLISEITWRTQLVDNDELIALIDTELADKAVRWGTLSEGQLDRAIDAVIERYDPDGVRRAKDAVRTRDFHIGACEDTNEITVVWGRLTPTDAAALRRRITVMVAGLCADDPRSAGERWADAVGALGHGNTVLACRCGGAQCPSAQPAPASAVAIRVIADQAAVDAARRLIAAEDAAHAQAKTKAAKTEPEPAEPPPDPETTPPQDAEPPRLSDAGVAVLPGRGVIPTPVLAEAIRGGAKVNPLWLPGPDPEPQYRPSARLAEFIRVRDMFCRFPGCDVPADRCDIDHVNPWPHGPTHPSNLNCKCRTHHLIKTFWGGPGGWRDTQRPDGTVIWTAPDGRTYTTRPGSTLFFPACTLITADLPPPTSDPPAAATRSMMMPRRRRIRAADNATRIKTERAQNNPGPQSSPR</sequence>
<gene>
    <name evidence="3" type="ORF">MHIP_20790</name>
</gene>
<dbReference type="InterPro" id="IPR003615">
    <property type="entry name" value="HNH_nuc"/>
</dbReference>
<feature type="compositionally biased region" description="Polar residues" evidence="1">
    <location>
        <begin position="502"/>
        <end position="513"/>
    </location>
</feature>
<accession>A0A7I9ZLC5</accession>
<dbReference type="SMART" id="SM00507">
    <property type="entry name" value="HNHc"/>
    <property type="match status" value="1"/>
</dbReference>
<dbReference type="EMBL" id="BLLB01000002">
    <property type="protein sequence ID" value="GFH01596.1"/>
    <property type="molecule type" value="Genomic_DNA"/>
</dbReference>
<dbReference type="InterPro" id="IPR003870">
    <property type="entry name" value="DUF222"/>
</dbReference>
<feature type="domain" description="HNH nuclease" evidence="2">
    <location>
        <begin position="363"/>
        <end position="414"/>
    </location>
</feature>